<keyword evidence="2 8" id="KW-0349">Heme</keyword>
<keyword evidence="7 8" id="KW-0408">Iron</keyword>
<dbReference type="Proteomes" id="UP001596161">
    <property type="component" value="Unassembled WGS sequence"/>
</dbReference>
<evidence type="ECO:0000256" key="8">
    <source>
        <dbReference type="PROSITE-ProRule" id="PRU00433"/>
    </source>
</evidence>
<dbReference type="Gene3D" id="1.10.760.10">
    <property type="entry name" value="Cytochrome c-like domain"/>
    <property type="match status" value="2"/>
</dbReference>
<evidence type="ECO:0000256" key="6">
    <source>
        <dbReference type="ARBA" id="ARBA00023002"/>
    </source>
</evidence>
<keyword evidence="3 8" id="KW-0479">Metal-binding</keyword>
<evidence type="ECO:0000256" key="2">
    <source>
        <dbReference type="ARBA" id="ARBA00022617"/>
    </source>
</evidence>
<evidence type="ECO:0000256" key="4">
    <source>
        <dbReference type="ARBA" id="ARBA00022729"/>
    </source>
</evidence>
<dbReference type="GO" id="GO:0004601">
    <property type="term" value="F:peroxidase activity"/>
    <property type="evidence" value="ECO:0007669"/>
    <property type="project" value="UniProtKB-KW"/>
</dbReference>
<dbReference type="RefSeq" id="WP_378017841.1">
    <property type="nucleotide sequence ID" value="NZ_JBHSKT010000007.1"/>
</dbReference>
<gene>
    <name evidence="10" type="ORF">ACFPIB_12725</name>
</gene>
<dbReference type="PROSITE" id="PS51007">
    <property type="entry name" value="CYTC"/>
    <property type="match status" value="1"/>
</dbReference>
<evidence type="ECO:0000256" key="1">
    <source>
        <dbReference type="ARBA" id="ARBA00004418"/>
    </source>
</evidence>
<evidence type="ECO:0000256" key="5">
    <source>
        <dbReference type="ARBA" id="ARBA00022764"/>
    </source>
</evidence>
<dbReference type="PANTHER" id="PTHR30600:SF10">
    <property type="entry name" value="BLL6722 PROTEIN"/>
    <property type="match status" value="1"/>
</dbReference>
<dbReference type="InterPro" id="IPR036909">
    <property type="entry name" value="Cyt_c-like_dom_sf"/>
</dbReference>
<dbReference type="EMBL" id="JBHSKT010000007">
    <property type="protein sequence ID" value="MFC5271481.1"/>
    <property type="molecule type" value="Genomic_DNA"/>
</dbReference>
<keyword evidence="5" id="KW-0574">Periplasm</keyword>
<evidence type="ECO:0000313" key="11">
    <source>
        <dbReference type="Proteomes" id="UP001596161"/>
    </source>
</evidence>
<evidence type="ECO:0000313" key="10">
    <source>
        <dbReference type="EMBL" id="MFC5271481.1"/>
    </source>
</evidence>
<dbReference type="PIRSF" id="PIRSF000294">
    <property type="entry name" value="Cytochrome-c_peroxidase"/>
    <property type="match status" value="1"/>
</dbReference>
<name>A0ABW0ED09_9BACT</name>
<evidence type="ECO:0000259" key="9">
    <source>
        <dbReference type="PROSITE" id="PS51007"/>
    </source>
</evidence>
<dbReference type="Pfam" id="PF03150">
    <property type="entry name" value="CCP_MauG"/>
    <property type="match status" value="1"/>
</dbReference>
<feature type="domain" description="Cytochrome c" evidence="9">
    <location>
        <begin position="213"/>
        <end position="353"/>
    </location>
</feature>
<reference evidence="11" key="1">
    <citation type="journal article" date="2019" name="Int. J. Syst. Evol. Microbiol.">
        <title>The Global Catalogue of Microorganisms (GCM) 10K type strain sequencing project: providing services to taxonomists for standard genome sequencing and annotation.</title>
        <authorList>
            <consortium name="The Broad Institute Genomics Platform"/>
            <consortium name="The Broad Institute Genome Sequencing Center for Infectious Disease"/>
            <person name="Wu L."/>
            <person name="Ma J."/>
        </authorList>
    </citation>
    <scope>NUCLEOTIDE SEQUENCE [LARGE SCALE GENOMIC DNA]</scope>
    <source>
        <strain evidence="11">KACC 12602</strain>
    </source>
</reference>
<proteinExistence type="predicted"/>
<dbReference type="InterPro" id="IPR026259">
    <property type="entry name" value="MauG/Cytc_peroxidase"/>
</dbReference>
<dbReference type="PANTHER" id="PTHR30600">
    <property type="entry name" value="CYTOCHROME C PEROXIDASE-RELATED"/>
    <property type="match status" value="1"/>
</dbReference>
<comment type="subcellular location">
    <subcellularLocation>
        <location evidence="1">Periplasm</location>
    </subcellularLocation>
</comment>
<dbReference type="InterPro" id="IPR051395">
    <property type="entry name" value="Cytochrome_c_Peroxidase/MauG"/>
</dbReference>
<dbReference type="SUPFAM" id="SSF46626">
    <property type="entry name" value="Cytochrome c"/>
    <property type="match status" value="2"/>
</dbReference>
<keyword evidence="11" id="KW-1185">Reference proteome</keyword>
<dbReference type="InterPro" id="IPR004852">
    <property type="entry name" value="Di-haem_cyt_c_peroxidsae"/>
</dbReference>
<evidence type="ECO:0000256" key="3">
    <source>
        <dbReference type="ARBA" id="ARBA00022723"/>
    </source>
</evidence>
<protein>
    <submittedName>
        <fullName evidence="10">Cytochrome-c peroxidase</fullName>
    </submittedName>
</protein>
<keyword evidence="10" id="KW-0575">Peroxidase</keyword>
<keyword evidence="6" id="KW-0560">Oxidoreductase</keyword>
<comment type="caution">
    <text evidence="10">The sequence shown here is derived from an EMBL/GenBank/DDBJ whole genome shotgun (WGS) entry which is preliminary data.</text>
</comment>
<accession>A0ABW0ED09</accession>
<dbReference type="PROSITE" id="PS51257">
    <property type="entry name" value="PROKAR_LIPOPROTEIN"/>
    <property type="match status" value="1"/>
</dbReference>
<organism evidence="10 11">
    <name type="scientific">Adhaeribacter terreus</name>
    <dbReference type="NCBI Taxonomy" id="529703"/>
    <lineage>
        <taxon>Bacteria</taxon>
        <taxon>Pseudomonadati</taxon>
        <taxon>Bacteroidota</taxon>
        <taxon>Cytophagia</taxon>
        <taxon>Cytophagales</taxon>
        <taxon>Hymenobacteraceae</taxon>
        <taxon>Adhaeribacter</taxon>
    </lineage>
</organism>
<dbReference type="InterPro" id="IPR009056">
    <property type="entry name" value="Cyt_c-like_dom"/>
</dbReference>
<evidence type="ECO:0000256" key="7">
    <source>
        <dbReference type="ARBA" id="ARBA00023004"/>
    </source>
</evidence>
<keyword evidence="4" id="KW-0732">Signal</keyword>
<sequence length="371" mass="41190">MKQGLTFFSLLAVLAFGCKPETETIPGTTPLELNAPRSFGKPEIPTDNPTTVEGAQLGRMLFYEKKLSGDNSMSCGTCHQQKHAFTDGSNALSLGIDGLPGTRNTMSLANMAWSTSYTWDGGAKTLEQQARVPIESKIEMHQNMQQAVRKLQNSAHYPPLFMRAFGSEKITEENILKALAQFERTLISADSRYDKFKKEYDKTKNNAAAIFTEDEYKGFVLFNNHPDPNSMRGADCMHCHGGDLFTTQVITNNGLDHTFKDLGKGGLTGNRFDEGKFKATTLRNIALTAPYMHDGRFQTLEEVLDHYNEHVVRNSPNLDPEISSASNNNDPVNGLGLTAKEKAQIIAFLKTLTDEKFVTNPEFSDPFEKGE</sequence>